<dbReference type="Proteomes" id="UP000054387">
    <property type="component" value="Unassembled WGS sequence"/>
</dbReference>
<gene>
    <name evidence="2" type="ORF">AUR64_00545</name>
</gene>
<dbReference type="RefSeq" id="WP_058583183.1">
    <property type="nucleotide sequence ID" value="NZ_LOPU01000034.1"/>
</dbReference>
<protein>
    <recommendedName>
        <fullName evidence="1">HVO-0234-like beta-propeller domain-containing protein</fullName>
    </recommendedName>
</protein>
<reference evidence="2 3" key="1">
    <citation type="submission" date="2015-12" db="EMBL/GenBank/DDBJ databases">
        <title>Haloprofundus marisrubri gen. nov., sp. nov., an extremely halophilic archaeon isolated from the Discovery deep brine-seawater interface in the Red Sea.</title>
        <authorList>
            <person name="Zhang G."/>
            <person name="Stingl U."/>
            <person name="Rashid M."/>
        </authorList>
    </citation>
    <scope>NUCLEOTIDE SEQUENCE [LARGE SCALE GENOMIC DNA]</scope>
    <source>
        <strain evidence="2 3">SB9</strain>
    </source>
</reference>
<dbReference type="InterPro" id="IPR056505">
    <property type="entry name" value="Beta-prop_HVO_0234"/>
</dbReference>
<accession>A0A0W1R481</accession>
<dbReference type="Pfam" id="PF23366">
    <property type="entry name" value="Beta-prop_HVO_0234"/>
    <property type="match status" value="1"/>
</dbReference>
<dbReference type="OrthoDB" id="213812at2157"/>
<feature type="domain" description="HVO-0234-like beta-propeller" evidence="1">
    <location>
        <begin position="3"/>
        <end position="270"/>
    </location>
</feature>
<evidence type="ECO:0000313" key="3">
    <source>
        <dbReference type="Proteomes" id="UP000054387"/>
    </source>
</evidence>
<evidence type="ECO:0000313" key="2">
    <source>
        <dbReference type="EMBL" id="KTG08101.1"/>
    </source>
</evidence>
<keyword evidence="3" id="KW-1185">Reference proteome</keyword>
<dbReference type="EMBL" id="LOPU01000034">
    <property type="protein sequence ID" value="KTG08101.1"/>
    <property type="molecule type" value="Genomic_DNA"/>
</dbReference>
<proteinExistence type="predicted"/>
<evidence type="ECO:0000259" key="1">
    <source>
        <dbReference type="Pfam" id="PF23366"/>
    </source>
</evidence>
<organism evidence="2 3">
    <name type="scientific">Haloprofundus marisrubri</name>
    <dbReference type="NCBI Taxonomy" id="1514971"/>
    <lineage>
        <taxon>Archaea</taxon>
        <taxon>Methanobacteriati</taxon>
        <taxon>Methanobacteriota</taxon>
        <taxon>Stenosarchaea group</taxon>
        <taxon>Halobacteria</taxon>
        <taxon>Halobacteriales</taxon>
        <taxon>Haloferacaceae</taxon>
        <taxon>Haloprofundus</taxon>
    </lineage>
</organism>
<comment type="caution">
    <text evidence="2">The sequence shown here is derived from an EMBL/GenBank/DDBJ whole genome shotgun (WGS) entry which is preliminary data.</text>
</comment>
<sequence>MPTIDEKRVYADKTGKAELFVAAALGVVVVDVSDDRIGGFGIDHRCTALDVASAAGHIAVATDERVLLDRGEGEGFENAGFGSAVAVGFDGDDLLAADESGRVARRAIDAADTDENSDAWTTLGEVDHPRAIDGSLVAAADGVHRVDGDALSHVGLDDARDVSASGVPLAATGSGLYALGNGWMDVLSGSFRVVASDGRRAHAVGDGRVYARTDDDEWETLDVPVDEPLVGVVHGPATYAVTEAGTLLMDAGDGWRSQTLGLDGIAGVGVRFIEE</sequence>
<dbReference type="AlphaFoldDB" id="A0A0W1R481"/>
<name>A0A0W1R481_9EURY</name>